<proteinExistence type="predicted"/>
<evidence type="ECO:0000313" key="1">
    <source>
        <dbReference type="EMBL" id="NMW32831.1"/>
    </source>
</evidence>
<comment type="caution">
    <text evidence="1">The sequence shown here is derived from an EMBL/GenBank/DDBJ whole genome shotgun (WGS) entry which is preliminary data.</text>
</comment>
<reference evidence="1 2" key="1">
    <citation type="submission" date="2020-04" db="EMBL/GenBank/DDBJ databases">
        <authorList>
            <person name="Liu A."/>
        </authorList>
    </citation>
    <scope>NUCLEOTIDE SEQUENCE [LARGE SCALE GENOMIC DNA]</scope>
    <source>
        <strain evidence="1 2">RZ02</strain>
    </source>
</reference>
<sequence>MEDILRTALLSWLTSASELSERINSFTEEVPVSASPPFVTIAATASTDWSTKTRNGREVRLALQLQTRGDDTADDGRLVSLIEKRIATFPKGQDGFSVINTRFLRARSARQRRNQLNILLEYSFRILQNSPE</sequence>
<dbReference type="Pfam" id="PF11367">
    <property type="entry name" value="Tail_completion_gp17"/>
    <property type="match status" value="1"/>
</dbReference>
<evidence type="ECO:0000313" key="2">
    <source>
        <dbReference type="Proteomes" id="UP000561181"/>
    </source>
</evidence>
<gene>
    <name evidence="1" type="ORF">HKD42_12235</name>
</gene>
<accession>A0A848QGR1</accession>
<dbReference type="EMBL" id="JABCRE010000003">
    <property type="protein sequence ID" value="NMW32831.1"/>
    <property type="molecule type" value="Genomic_DNA"/>
</dbReference>
<dbReference type="Proteomes" id="UP000561181">
    <property type="component" value="Unassembled WGS sequence"/>
</dbReference>
<name>A0A848QGR1_9SPHN</name>
<dbReference type="Gene3D" id="3.30.2000.30">
    <property type="match status" value="1"/>
</dbReference>
<keyword evidence="2" id="KW-1185">Reference proteome</keyword>
<protein>
    <submittedName>
        <fullName evidence="1">DUF3168 domain-containing protein</fullName>
    </submittedName>
</protein>
<dbReference type="RefSeq" id="WP_170013730.1">
    <property type="nucleotide sequence ID" value="NZ_JABCRE010000003.1"/>
</dbReference>
<organism evidence="1 2">
    <name type="scientific">Pontixanthobacter rizhaonensis</name>
    <dbReference type="NCBI Taxonomy" id="2730337"/>
    <lineage>
        <taxon>Bacteria</taxon>
        <taxon>Pseudomonadati</taxon>
        <taxon>Pseudomonadota</taxon>
        <taxon>Alphaproteobacteria</taxon>
        <taxon>Sphingomonadales</taxon>
        <taxon>Erythrobacteraceae</taxon>
        <taxon>Pontixanthobacter</taxon>
    </lineage>
</organism>
<dbReference type="AlphaFoldDB" id="A0A848QGR1"/>
<dbReference type="InterPro" id="IPR053745">
    <property type="entry name" value="Viral_Tail_Comp_sf"/>
</dbReference>
<dbReference type="InterPro" id="IPR021508">
    <property type="entry name" value="Gp17-like"/>
</dbReference>